<name>A0AAN9KJH5_CLITE</name>
<evidence type="ECO:0000313" key="3">
    <source>
        <dbReference type="Proteomes" id="UP001359559"/>
    </source>
</evidence>
<dbReference type="AlphaFoldDB" id="A0AAN9KJH5"/>
<accession>A0AAN9KJH5</accession>
<feature type="transmembrane region" description="Helical" evidence="1">
    <location>
        <begin position="25"/>
        <end position="49"/>
    </location>
</feature>
<keyword evidence="1" id="KW-0472">Membrane</keyword>
<evidence type="ECO:0000256" key="1">
    <source>
        <dbReference type="SAM" id="Phobius"/>
    </source>
</evidence>
<comment type="caution">
    <text evidence="2">The sequence shown here is derived from an EMBL/GenBank/DDBJ whole genome shotgun (WGS) entry which is preliminary data.</text>
</comment>
<sequence length="75" mass="8703">MGLITLESKNIKHAKSTKIPSNETAAGLGFLFVSSHIVVGHSFSLFFFWRFRVSFMHRLLTSLKIHMYFWSVQKL</sequence>
<organism evidence="2 3">
    <name type="scientific">Clitoria ternatea</name>
    <name type="common">Butterfly pea</name>
    <dbReference type="NCBI Taxonomy" id="43366"/>
    <lineage>
        <taxon>Eukaryota</taxon>
        <taxon>Viridiplantae</taxon>
        <taxon>Streptophyta</taxon>
        <taxon>Embryophyta</taxon>
        <taxon>Tracheophyta</taxon>
        <taxon>Spermatophyta</taxon>
        <taxon>Magnoliopsida</taxon>
        <taxon>eudicotyledons</taxon>
        <taxon>Gunneridae</taxon>
        <taxon>Pentapetalae</taxon>
        <taxon>rosids</taxon>
        <taxon>fabids</taxon>
        <taxon>Fabales</taxon>
        <taxon>Fabaceae</taxon>
        <taxon>Papilionoideae</taxon>
        <taxon>50 kb inversion clade</taxon>
        <taxon>NPAAA clade</taxon>
        <taxon>indigoferoid/millettioid clade</taxon>
        <taxon>Phaseoleae</taxon>
        <taxon>Clitoria</taxon>
    </lineage>
</organism>
<reference evidence="2 3" key="1">
    <citation type="submission" date="2024-01" db="EMBL/GenBank/DDBJ databases">
        <title>The genomes of 5 underutilized Papilionoideae crops provide insights into root nodulation and disease resistance.</title>
        <authorList>
            <person name="Yuan L."/>
        </authorList>
    </citation>
    <scope>NUCLEOTIDE SEQUENCE [LARGE SCALE GENOMIC DNA]</scope>
    <source>
        <strain evidence="2">LY-2023</strain>
        <tissue evidence="2">Leaf</tissue>
    </source>
</reference>
<evidence type="ECO:0000313" key="2">
    <source>
        <dbReference type="EMBL" id="KAK7316884.1"/>
    </source>
</evidence>
<protein>
    <submittedName>
        <fullName evidence="2">Uncharacterized protein</fullName>
    </submittedName>
</protein>
<gene>
    <name evidence="2" type="ORF">RJT34_00664</name>
</gene>
<dbReference type="Proteomes" id="UP001359559">
    <property type="component" value="Unassembled WGS sequence"/>
</dbReference>
<keyword evidence="1" id="KW-0812">Transmembrane</keyword>
<dbReference type="EMBL" id="JAYKXN010000001">
    <property type="protein sequence ID" value="KAK7316884.1"/>
    <property type="molecule type" value="Genomic_DNA"/>
</dbReference>
<proteinExistence type="predicted"/>
<keyword evidence="3" id="KW-1185">Reference proteome</keyword>
<keyword evidence="1" id="KW-1133">Transmembrane helix</keyword>